<sequence>MLDSVTEDTQLQAEFPAYARPNIWPTQALPELEPAFKECGRIIVAAGLHLACRCDTLLAARQREAGGEAGTGTVCPSLHDTLQTSPCHKARLLHYYAAPGGAASDSWCAWHTDHGSLTGLCAAQYLDAGGAAVAGGGGGVGLHIRTLHGQVVRVGIPPECLAFQLGEAAQVLSGGLFTATPHCVVGPEPGSGGSQLTRETFAVFMQPRWDEPLECAEGCEGEASVGQWRRGMTFGEFAEATFARYYG</sequence>
<accession>A0A087SEY9</accession>
<organism evidence="1 3">
    <name type="scientific">Auxenochlorella protothecoides</name>
    <name type="common">Green microalga</name>
    <name type="synonym">Chlorella protothecoides</name>
    <dbReference type="NCBI Taxonomy" id="3075"/>
    <lineage>
        <taxon>Eukaryota</taxon>
        <taxon>Viridiplantae</taxon>
        <taxon>Chlorophyta</taxon>
        <taxon>core chlorophytes</taxon>
        <taxon>Trebouxiophyceae</taxon>
        <taxon>Chlorellales</taxon>
        <taxon>Chlorellaceae</taxon>
        <taxon>Auxenochlorella</taxon>
    </lineage>
</organism>
<reference evidence="2" key="4">
    <citation type="submission" date="2018-11" db="EMBL/GenBank/DDBJ databases">
        <title>Characterization of plant carbon substrate utilization by Auxenochlorella protothecoides.</title>
        <authorList>
            <person name="Vogler B.W."/>
            <person name="Starkenburg S.R."/>
            <person name="Sudasinghe N."/>
            <person name="Schambach J.Y."/>
            <person name="Rollin J.A."/>
            <person name="Pattathil S."/>
            <person name="Barry A.N."/>
        </authorList>
    </citation>
    <scope>NUCLEOTIDE SEQUENCE [LARGE SCALE GENOMIC DNA]</scope>
    <source>
        <strain evidence="2">UTEX 25</strain>
    </source>
</reference>
<dbReference type="AlphaFoldDB" id="A0A087SEY9"/>
<reference evidence="4" key="2">
    <citation type="journal article" date="2018" name="Algal Res.">
        <title>Characterization of plant carbon substrate utilization by Auxenochlorella protothecoides.</title>
        <authorList>
            <person name="Vogler B.W."/>
            <person name="Starkenburg S.R."/>
            <person name="Sudasinghe N."/>
            <person name="Schambach J.Y."/>
            <person name="Rollin J.A."/>
            <person name="Pattathil S."/>
            <person name="Barry A.N."/>
        </authorList>
    </citation>
    <scope>NUCLEOTIDE SEQUENCE [LARGE SCALE GENOMIC DNA]</scope>
    <source>
        <strain evidence="4">UTEX 25</strain>
    </source>
</reference>
<reference evidence="1 3" key="1">
    <citation type="journal article" date="2014" name="BMC Genomics">
        <title>Oil accumulation mechanisms of the oleaginous microalga Chlorella protothecoides revealed through its genome, transcriptomes, and proteomes.</title>
        <authorList>
            <person name="Gao C."/>
            <person name="Wang Y."/>
            <person name="Shen Y."/>
            <person name="Yan D."/>
            <person name="He X."/>
            <person name="Dai J."/>
            <person name="Wu Q."/>
        </authorList>
    </citation>
    <scope>NUCLEOTIDE SEQUENCE [LARGE SCALE GENOMIC DNA]</scope>
    <source>
        <strain evidence="1 3">0710</strain>
    </source>
</reference>
<protein>
    <recommendedName>
        <fullName evidence="5">Fe2OG dioxygenase domain-containing protein</fullName>
    </recommendedName>
</protein>
<dbReference type="STRING" id="3075.A0A087SEY9"/>
<evidence type="ECO:0000313" key="2">
    <source>
        <dbReference type="EMBL" id="RMZ56250.1"/>
    </source>
</evidence>
<dbReference type="EMBL" id="KL662106">
    <property type="protein sequence ID" value="KFM24293.1"/>
    <property type="molecule type" value="Genomic_DNA"/>
</dbReference>
<evidence type="ECO:0008006" key="5">
    <source>
        <dbReference type="Google" id="ProtNLM"/>
    </source>
</evidence>
<dbReference type="eggNOG" id="ENOG502QRGK">
    <property type="taxonomic scope" value="Eukaryota"/>
</dbReference>
<dbReference type="GeneID" id="23616526"/>
<dbReference type="Gene3D" id="2.60.120.330">
    <property type="entry name" value="B-lactam Antibiotic, Isopenicillin N Synthase, Chain"/>
    <property type="match status" value="1"/>
</dbReference>
<dbReference type="PANTHER" id="PTHR48420:SF1">
    <property type="entry name" value="NON-HAEM DIOXYGENASE N-TERMINAL DOMAIN-CONTAINING PROTEIN"/>
    <property type="match status" value="1"/>
</dbReference>
<evidence type="ECO:0000313" key="3">
    <source>
        <dbReference type="Proteomes" id="UP000028924"/>
    </source>
</evidence>
<dbReference type="KEGG" id="apro:F751_5135"/>
<dbReference type="InterPro" id="IPR027443">
    <property type="entry name" value="IPNS-like_sf"/>
</dbReference>
<dbReference type="SUPFAM" id="SSF51197">
    <property type="entry name" value="Clavaminate synthase-like"/>
    <property type="match status" value="1"/>
</dbReference>
<evidence type="ECO:0000313" key="4">
    <source>
        <dbReference type="Proteomes" id="UP000279271"/>
    </source>
</evidence>
<gene>
    <name evidence="2" type="ORF">APUTEX25_002440</name>
    <name evidence="1" type="ORF">F751_5135</name>
</gene>
<dbReference type="RefSeq" id="XP_011397180.1">
    <property type="nucleotide sequence ID" value="XM_011398878.1"/>
</dbReference>
<dbReference type="Proteomes" id="UP000279271">
    <property type="component" value="Unassembled WGS sequence"/>
</dbReference>
<evidence type="ECO:0000313" key="1">
    <source>
        <dbReference type="EMBL" id="KFM24293.1"/>
    </source>
</evidence>
<name>A0A087SEY9_AUXPR</name>
<proteinExistence type="predicted"/>
<dbReference type="Proteomes" id="UP000028924">
    <property type="component" value="Unassembled WGS sequence"/>
</dbReference>
<dbReference type="OrthoDB" id="438224at2759"/>
<keyword evidence="3" id="KW-1185">Reference proteome</keyword>
<reference evidence="2" key="3">
    <citation type="submission" date="2018-10" db="EMBL/GenBank/DDBJ databases">
        <authorList>
            <person name="Hovde B."/>
            <person name="Zhang X."/>
        </authorList>
    </citation>
    <scope>NUCLEOTIDE SEQUENCE [LARGE SCALE GENOMIC DNA]</scope>
    <source>
        <strain evidence="2">UTEX 25</strain>
    </source>
</reference>
<dbReference type="PANTHER" id="PTHR48420">
    <property type="entry name" value="NON-HAEM DIOXYGENASE N-TERMINAL DOMAIN-CONTAINING PROTEIN"/>
    <property type="match status" value="1"/>
</dbReference>
<dbReference type="EMBL" id="QOKY01000151">
    <property type="protein sequence ID" value="RMZ56250.1"/>
    <property type="molecule type" value="Genomic_DNA"/>
</dbReference>